<comment type="caution">
    <text evidence="11">The sequence shown here is derived from an EMBL/GenBank/DDBJ whole genome shotgun (WGS) entry which is preliminary data.</text>
</comment>
<evidence type="ECO:0000256" key="7">
    <source>
        <dbReference type="ARBA" id="ARBA00023163"/>
    </source>
</evidence>
<evidence type="ECO:0000259" key="10">
    <source>
        <dbReference type="PROSITE" id="PS50110"/>
    </source>
</evidence>
<dbReference type="PROSITE" id="PS01124">
    <property type="entry name" value="HTH_ARAC_FAMILY_2"/>
    <property type="match status" value="1"/>
</dbReference>
<dbReference type="AlphaFoldDB" id="A0A920CYW6"/>
<feature type="modified residue" description="4-aspartylphosphate" evidence="8">
    <location>
        <position position="56"/>
    </location>
</feature>
<keyword evidence="7" id="KW-0804">Transcription</keyword>
<dbReference type="Pfam" id="PF12833">
    <property type="entry name" value="HTH_18"/>
    <property type="match status" value="1"/>
</dbReference>
<dbReference type="Gene3D" id="3.40.50.2300">
    <property type="match status" value="1"/>
</dbReference>
<evidence type="ECO:0000313" key="12">
    <source>
        <dbReference type="Proteomes" id="UP000683139"/>
    </source>
</evidence>
<reference evidence="11" key="1">
    <citation type="submission" date="2021-03" db="EMBL/GenBank/DDBJ databases">
        <title>Antimicrobial resistance genes in bacteria isolated from Japanese honey, and their potential for conferring macrolide and lincosamide resistance in the American foulbrood pathogen Paenibacillus larvae.</title>
        <authorList>
            <person name="Okamoto M."/>
            <person name="Kumagai M."/>
            <person name="Kanamori H."/>
            <person name="Takamatsu D."/>
        </authorList>
    </citation>
    <scope>NUCLEOTIDE SEQUENCE</scope>
    <source>
        <strain evidence="11">J40TS1</strain>
    </source>
</reference>
<dbReference type="Pfam" id="PF00072">
    <property type="entry name" value="Response_reg"/>
    <property type="match status" value="1"/>
</dbReference>
<keyword evidence="2" id="KW-0963">Cytoplasm</keyword>
<evidence type="ECO:0000256" key="1">
    <source>
        <dbReference type="ARBA" id="ARBA00004496"/>
    </source>
</evidence>
<feature type="domain" description="HTH araC/xylS-type" evidence="9">
    <location>
        <begin position="416"/>
        <end position="514"/>
    </location>
</feature>
<dbReference type="GO" id="GO:0043565">
    <property type="term" value="F:sequence-specific DNA binding"/>
    <property type="evidence" value="ECO:0007669"/>
    <property type="project" value="InterPro"/>
</dbReference>
<keyword evidence="4" id="KW-0902">Two-component regulatory system</keyword>
<accession>A0A920CYW6</accession>
<evidence type="ECO:0000256" key="2">
    <source>
        <dbReference type="ARBA" id="ARBA00022490"/>
    </source>
</evidence>
<evidence type="ECO:0000256" key="6">
    <source>
        <dbReference type="ARBA" id="ARBA00023125"/>
    </source>
</evidence>
<dbReference type="RefSeq" id="WP_213514686.1">
    <property type="nucleotide sequence ID" value="NZ_BOSE01000003.1"/>
</dbReference>
<keyword evidence="5" id="KW-0805">Transcription regulation</keyword>
<dbReference type="GO" id="GO:0003700">
    <property type="term" value="F:DNA-binding transcription factor activity"/>
    <property type="evidence" value="ECO:0007669"/>
    <property type="project" value="InterPro"/>
</dbReference>
<sequence>MRLKALLIDDEINILRNLQLILPWEANDVDIVGFAKNGVQALELVKQHNPHLIFCDIRMPVMDGIEFLQELRSFNDEVEVITLTGYQDFEYARSVLRYRVLDYILKPIDYDALEQFFLKTVNQIKQKLLQTQLADQEQGRMKDIAFEKVLLDLLLGYQHQAQAQKWNDAFEPGEIDYALFVVECSPQLTQPAASNALLQQLADTFAAEANSAAAYLLHVEERFWAIVVAGQLQRLQEQQLQSITANLQQELSKGKDSGMTIAVYETVAAADELHHIWKMMCREITFAHQIGIIVQAPKPDRHGNVQHVWSCVDRLIAAIKHTEQSSANRCLAELSEQLRTLSSQSLQQVEKLVNSLIVYMIKELRRYDAVSAEVEQYIWQQLSITSKLKSLLELICKMVEEAFVEHANKRPQVSIHVAKEYIESHLSSDIAAEEVANYLNISLSYFSTLFKQYYGVTFIEFVTQARIERAKSLLTMTKKSITEIAKTVGYTERRYFNKVFQKRVGMLPSEYRENQLLRNEVS</sequence>
<dbReference type="InterPro" id="IPR051552">
    <property type="entry name" value="HptR"/>
</dbReference>
<evidence type="ECO:0000256" key="4">
    <source>
        <dbReference type="ARBA" id="ARBA00023012"/>
    </source>
</evidence>
<dbReference type="GO" id="GO:0005737">
    <property type="term" value="C:cytoplasm"/>
    <property type="evidence" value="ECO:0007669"/>
    <property type="project" value="UniProtKB-SubCell"/>
</dbReference>
<evidence type="ECO:0000256" key="5">
    <source>
        <dbReference type="ARBA" id="ARBA00023015"/>
    </source>
</evidence>
<evidence type="ECO:0000313" key="11">
    <source>
        <dbReference type="EMBL" id="GIP16434.1"/>
    </source>
</evidence>
<dbReference type="Proteomes" id="UP000683139">
    <property type="component" value="Unassembled WGS sequence"/>
</dbReference>
<dbReference type="SMART" id="SM00342">
    <property type="entry name" value="HTH_ARAC"/>
    <property type="match status" value="1"/>
</dbReference>
<proteinExistence type="predicted"/>
<dbReference type="PANTHER" id="PTHR42713">
    <property type="entry name" value="HISTIDINE KINASE-RELATED"/>
    <property type="match status" value="1"/>
</dbReference>
<dbReference type="InterPro" id="IPR011006">
    <property type="entry name" value="CheY-like_superfamily"/>
</dbReference>
<dbReference type="SUPFAM" id="SSF46689">
    <property type="entry name" value="Homeodomain-like"/>
    <property type="match status" value="2"/>
</dbReference>
<organism evidence="11 12">
    <name type="scientific">Paenibacillus montaniterrae</name>
    <dbReference type="NCBI Taxonomy" id="429341"/>
    <lineage>
        <taxon>Bacteria</taxon>
        <taxon>Bacillati</taxon>
        <taxon>Bacillota</taxon>
        <taxon>Bacilli</taxon>
        <taxon>Bacillales</taxon>
        <taxon>Paenibacillaceae</taxon>
        <taxon>Paenibacillus</taxon>
    </lineage>
</organism>
<gene>
    <name evidence="11" type="ORF">J40TS1_20760</name>
</gene>
<dbReference type="SUPFAM" id="SSF52172">
    <property type="entry name" value="CheY-like"/>
    <property type="match status" value="1"/>
</dbReference>
<dbReference type="Gene3D" id="1.10.10.60">
    <property type="entry name" value="Homeodomain-like"/>
    <property type="match status" value="2"/>
</dbReference>
<dbReference type="EMBL" id="BOSE01000003">
    <property type="protein sequence ID" value="GIP16434.1"/>
    <property type="molecule type" value="Genomic_DNA"/>
</dbReference>
<dbReference type="InterPro" id="IPR020449">
    <property type="entry name" value="Tscrpt_reg_AraC-type_HTH"/>
</dbReference>
<dbReference type="SMART" id="SM00448">
    <property type="entry name" value="REC"/>
    <property type="match status" value="1"/>
</dbReference>
<protein>
    <recommendedName>
        <fullName evidence="13">Two-component system response regulator</fullName>
    </recommendedName>
</protein>
<dbReference type="PROSITE" id="PS50110">
    <property type="entry name" value="RESPONSE_REGULATORY"/>
    <property type="match status" value="1"/>
</dbReference>
<dbReference type="CDD" id="cd17536">
    <property type="entry name" value="REC_YesN-like"/>
    <property type="match status" value="1"/>
</dbReference>
<dbReference type="InterPro" id="IPR009057">
    <property type="entry name" value="Homeodomain-like_sf"/>
</dbReference>
<dbReference type="InterPro" id="IPR018060">
    <property type="entry name" value="HTH_AraC"/>
</dbReference>
<evidence type="ECO:0000256" key="8">
    <source>
        <dbReference type="PROSITE-ProRule" id="PRU00169"/>
    </source>
</evidence>
<name>A0A920CYW6_9BACL</name>
<keyword evidence="12" id="KW-1185">Reference proteome</keyword>
<dbReference type="InterPro" id="IPR001789">
    <property type="entry name" value="Sig_transdc_resp-reg_receiver"/>
</dbReference>
<evidence type="ECO:0000256" key="3">
    <source>
        <dbReference type="ARBA" id="ARBA00022553"/>
    </source>
</evidence>
<dbReference type="PANTHER" id="PTHR42713:SF3">
    <property type="entry name" value="TRANSCRIPTIONAL REGULATORY PROTEIN HPTR"/>
    <property type="match status" value="1"/>
</dbReference>
<comment type="subcellular location">
    <subcellularLocation>
        <location evidence="1">Cytoplasm</location>
    </subcellularLocation>
</comment>
<keyword evidence="6" id="KW-0238">DNA-binding</keyword>
<dbReference type="GO" id="GO:0000160">
    <property type="term" value="P:phosphorelay signal transduction system"/>
    <property type="evidence" value="ECO:0007669"/>
    <property type="project" value="UniProtKB-KW"/>
</dbReference>
<feature type="domain" description="Response regulatory" evidence="10">
    <location>
        <begin position="4"/>
        <end position="121"/>
    </location>
</feature>
<evidence type="ECO:0008006" key="13">
    <source>
        <dbReference type="Google" id="ProtNLM"/>
    </source>
</evidence>
<keyword evidence="3 8" id="KW-0597">Phosphoprotein</keyword>
<dbReference type="PRINTS" id="PR00032">
    <property type="entry name" value="HTHARAC"/>
</dbReference>
<evidence type="ECO:0000259" key="9">
    <source>
        <dbReference type="PROSITE" id="PS01124"/>
    </source>
</evidence>